<gene>
    <name evidence="2" type="ORF">LIPSTDRAFT_76422</name>
</gene>
<accession>A0A1E3PUU6</accession>
<feature type="compositionally biased region" description="Basic and acidic residues" evidence="1">
    <location>
        <begin position="11"/>
        <end position="20"/>
    </location>
</feature>
<keyword evidence="3" id="KW-1185">Reference proteome</keyword>
<sequence>MTNCTTAGDCATEKKEKETTRSFINSSTILTGVECRQRTPGQKESVESKKSSDFRRR</sequence>
<reference evidence="2 3" key="1">
    <citation type="journal article" date="2016" name="Proc. Natl. Acad. Sci. U.S.A.">
        <title>Comparative genomics of biotechnologically important yeasts.</title>
        <authorList>
            <person name="Riley R."/>
            <person name="Haridas S."/>
            <person name="Wolfe K.H."/>
            <person name="Lopes M.R."/>
            <person name="Hittinger C.T."/>
            <person name="Goeker M."/>
            <person name="Salamov A.A."/>
            <person name="Wisecaver J.H."/>
            <person name="Long T.M."/>
            <person name="Calvey C.H."/>
            <person name="Aerts A.L."/>
            <person name="Barry K.W."/>
            <person name="Choi C."/>
            <person name="Clum A."/>
            <person name="Coughlan A.Y."/>
            <person name="Deshpande S."/>
            <person name="Douglass A.P."/>
            <person name="Hanson S.J."/>
            <person name="Klenk H.-P."/>
            <person name="LaButti K.M."/>
            <person name="Lapidus A."/>
            <person name="Lindquist E.A."/>
            <person name="Lipzen A.M."/>
            <person name="Meier-Kolthoff J.P."/>
            <person name="Ohm R.A."/>
            <person name="Otillar R.P."/>
            <person name="Pangilinan J.L."/>
            <person name="Peng Y."/>
            <person name="Rokas A."/>
            <person name="Rosa C.A."/>
            <person name="Scheuner C."/>
            <person name="Sibirny A.A."/>
            <person name="Slot J.C."/>
            <person name="Stielow J.B."/>
            <person name="Sun H."/>
            <person name="Kurtzman C.P."/>
            <person name="Blackwell M."/>
            <person name="Grigoriev I.V."/>
            <person name="Jeffries T.W."/>
        </authorList>
    </citation>
    <scope>NUCLEOTIDE SEQUENCE [LARGE SCALE GENOMIC DNA]</scope>
    <source>
        <strain evidence="2 3">NRRL Y-11557</strain>
    </source>
</reference>
<evidence type="ECO:0000256" key="1">
    <source>
        <dbReference type="SAM" id="MobiDB-lite"/>
    </source>
</evidence>
<dbReference type="Proteomes" id="UP000094385">
    <property type="component" value="Unassembled WGS sequence"/>
</dbReference>
<dbReference type="EMBL" id="KV454305">
    <property type="protein sequence ID" value="ODQ69173.1"/>
    <property type="molecule type" value="Genomic_DNA"/>
</dbReference>
<proteinExistence type="predicted"/>
<evidence type="ECO:0000313" key="2">
    <source>
        <dbReference type="EMBL" id="ODQ69173.1"/>
    </source>
</evidence>
<dbReference type="AlphaFoldDB" id="A0A1E3PUU6"/>
<feature type="compositionally biased region" description="Basic and acidic residues" evidence="1">
    <location>
        <begin position="44"/>
        <end position="57"/>
    </location>
</feature>
<feature type="compositionally biased region" description="Polar residues" evidence="1">
    <location>
        <begin position="21"/>
        <end position="30"/>
    </location>
</feature>
<organism evidence="2 3">
    <name type="scientific">Lipomyces starkeyi NRRL Y-11557</name>
    <dbReference type="NCBI Taxonomy" id="675824"/>
    <lineage>
        <taxon>Eukaryota</taxon>
        <taxon>Fungi</taxon>
        <taxon>Dikarya</taxon>
        <taxon>Ascomycota</taxon>
        <taxon>Saccharomycotina</taxon>
        <taxon>Lipomycetes</taxon>
        <taxon>Lipomycetales</taxon>
        <taxon>Lipomycetaceae</taxon>
        <taxon>Lipomyces</taxon>
    </lineage>
</organism>
<protein>
    <submittedName>
        <fullName evidence="2">Uncharacterized protein</fullName>
    </submittedName>
</protein>
<evidence type="ECO:0000313" key="3">
    <source>
        <dbReference type="Proteomes" id="UP000094385"/>
    </source>
</evidence>
<feature type="region of interest" description="Disordered" evidence="1">
    <location>
        <begin position="1"/>
        <end position="57"/>
    </location>
</feature>
<name>A0A1E3PUU6_LIPST</name>